<dbReference type="FunFam" id="3.20.20.80:FF:000052">
    <property type="entry name" value="Putative alpha-L-fucosidase 1"/>
    <property type="match status" value="1"/>
</dbReference>
<dbReference type="GO" id="GO:0004560">
    <property type="term" value="F:alpha-L-fucosidase activity"/>
    <property type="evidence" value="ECO:0007669"/>
    <property type="project" value="InterPro"/>
</dbReference>
<dbReference type="AlphaFoldDB" id="A0A327WUS3"/>
<reference evidence="7 8" key="1">
    <citation type="submission" date="2018-06" db="EMBL/GenBank/DDBJ databases">
        <title>Genomic Encyclopedia of Archaeal and Bacterial Type Strains, Phase II (KMG-II): from individual species to whole genera.</title>
        <authorList>
            <person name="Goeker M."/>
        </authorList>
    </citation>
    <scope>NUCLEOTIDE SEQUENCE [LARGE SCALE GENOMIC DNA]</scope>
    <source>
        <strain evidence="7 8">DSM 21851</strain>
    </source>
</reference>
<dbReference type="InterPro" id="IPR017853">
    <property type="entry name" value="GH"/>
</dbReference>
<dbReference type="RefSeq" id="WP_111630984.1">
    <property type="nucleotide sequence ID" value="NZ_QLMC01000007.1"/>
</dbReference>
<dbReference type="Gene3D" id="2.60.120.260">
    <property type="entry name" value="Galactose-binding domain-like"/>
    <property type="match status" value="2"/>
</dbReference>
<dbReference type="InterPro" id="IPR000421">
    <property type="entry name" value="FA58C"/>
</dbReference>
<dbReference type="InterPro" id="IPR000933">
    <property type="entry name" value="Glyco_hydro_29"/>
</dbReference>
<feature type="domain" description="F5/8 type C" evidence="6">
    <location>
        <begin position="334"/>
        <end position="404"/>
    </location>
</feature>
<proteinExistence type="inferred from homology"/>
<evidence type="ECO:0000256" key="4">
    <source>
        <dbReference type="ARBA" id="ARBA00022801"/>
    </source>
</evidence>
<evidence type="ECO:0000256" key="2">
    <source>
        <dbReference type="ARBA" id="ARBA00012662"/>
    </source>
</evidence>
<comment type="similarity">
    <text evidence="1">Belongs to the glycosyl hydrolase 29 family.</text>
</comment>
<dbReference type="InterPro" id="IPR059177">
    <property type="entry name" value="GH29D-like_dom"/>
</dbReference>
<evidence type="ECO:0000313" key="7">
    <source>
        <dbReference type="EMBL" id="RAJ92656.1"/>
    </source>
</evidence>
<organism evidence="7 8">
    <name type="scientific">Larkinella arboricola</name>
    <dbReference type="NCBI Taxonomy" id="643671"/>
    <lineage>
        <taxon>Bacteria</taxon>
        <taxon>Pseudomonadati</taxon>
        <taxon>Bacteroidota</taxon>
        <taxon>Cytophagia</taxon>
        <taxon>Cytophagales</taxon>
        <taxon>Spirosomataceae</taxon>
        <taxon>Larkinella</taxon>
    </lineage>
</organism>
<gene>
    <name evidence="7" type="ORF">LX87_04986</name>
</gene>
<accession>A0A327WUS3</accession>
<feature type="domain" description="F5/8 type C" evidence="6">
    <location>
        <begin position="543"/>
        <end position="693"/>
    </location>
</feature>
<dbReference type="GO" id="GO:0005764">
    <property type="term" value="C:lysosome"/>
    <property type="evidence" value="ECO:0007669"/>
    <property type="project" value="TreeGrafter"/>
</dbReference>
<protein>
    <recommendedName>
        <fullName evidence="2">alpha-L-fucosidase</fullName>
        <ecNumber evidence="2">3.2.1.51</ecNumber>
    </recommendedName>
</protein>
<dbReference type="SUPFAM" id="SSF49785">
    <property type="entry name" value="Galactose-binding domain-like"/>
    <property type="match status" value="2"/>
</dbReference>
<dbReference type="EC" id="3.2.1.51" evidence="2"/>
<evidence type="ECO:0000313" key="8">
    <source>
        <dbReference type="Proteomes" id="UP000248790"/>
    </source>
</evidence>
<dbReference type="GO" id="GO:0006004">
    <property type="term" value="P:fucose metabolic process"/>
    <property type="evidence" value="ECO:0007669"/>
    <property type="project" value="TreeGrafter"/>
</dbReference>
<keyword evidence="3" id="KW-0732">Signal</keyword>
<dbReference type="EMBL" id="QLMC01000007">
    <property type="protein sequence ID" value="RAJ92656.1"/>
    <property type="molecule type" value="Genomic_DNA"/>
</dbReference>
<keyword evidence="4" id="KW-0378">Hydrolase</keyword>
<keyword evidence="5" id="KW-0326">Glycosidase</keyword>
<dbReference type="Proteomes" id="UP000248790">
    <property type="component" value="Unassembled WGS sequence"/>
</dbReference>
<dbReference type="InterPro" id="IPR057739">
    <property type="entry name" value="Glyco_hydro_29_N"/>
</dbReference>
<dbReference type="PANTHER" id="PTHR10030:SF37">
    <property type="entry name" value="ALPHA-L-FUCOSIDASE-RELATED"/>
    <property type="match status" value="1"/>
</dbReference>
<dbReference type="Gene3D" id="3.20.20.80">
    <property type="entry name" value="Glycosidases"/>
    <property type="match status" value="1"/>
</dbReference>
<dbReference type="InterPro" id="IPR008979">
    <property type="entry name" value="Galactose-bd-like_sf"/>
</dbReference>
<dbReference type="PROSITE" id="PS50022">
    <property type="entry name" value="FA58C_3"/>
    <property type="match status" value="2"/>
</dbReference>
<dbReference type="Pfam" id="PF13290">
    <property type="entry name" value="CHB_HEX_C_1"/>
    <property type="match status" value="1"/>
</dbReference>
<evidence type="ECO:0000256" key="1">
    <source>
        <dbReference type="ARBA" id="ARBA00007951"/>
    </source>
</evidence>
<keyword evidence="8" id="KW-1185">Reference proteome</keyword>
<dbReference type="Pfam" id="PF01120">
    <property type="entry name" value="Alpha_L_fucos"/>
    <property type="match status" value="1"/>
</dbReference>
<dbReference type="GO" id="GO:0016139">
    <property type="term" value="P:glycoside catabolic process"/>
    <property type="evidence" value="ECO:0007669"/>
    <property type="project" value="TreeGrafter"/>
</dbReference>
<dbReference type="SMART" id="SM00812">
    <property type="entry name" value="Alpha_L_fucos"/>
    <property type="match status" value="1"/>
</dbReference>
<evidence type="ECO:0000256" key="3">
    <source>
        <dbReference type="ARBA" id="ARBA00022729"/>
    </source>
</evidence>
<dbReference type="Pfam" id="PF00754">
    <property type="entry name" value="F5_F8_type_C"/>
    <property type="match status" value="2"/>
</dbReference>
<sequence>MKKTFFLILLSTLRLSAQKTAPPAPYGALPSPQQVEWQKMEYYMFIHLGPNTFTNKEWGHGDEDPKVFNPTRLDARQWARTAKAAGMKAIIITAKHHDGFCLWPSKFSKHTVRESAWKNGQGDVLRELSDACKEYGLKFGVYLSPWDRNHPAYGTPEYNQIFANTLDEVLSNYGEVFEQWFDGANGEGANGKRQEYDWDLFRGVVYKHQPKAIIFSDIGPGCRWMGNESGIAGETNWSTLNTDGFGMGSAAPPTHVLNTGNENGKYWIPAEVDVSIRPGWFYSPDTDDRVKTLTHLMKIYYSSVGRNGNLLLNVPVSREGLIHKNDSTRLMEFRKTVAESFKTNLALGKTVTASAVRGKDQRFGAKNLLDGNYDTYWTTDDAVRQGSFVIDLGKPTEINRIVLQEYIPLGQRVKSFKVEAWNGKQFETIDQQTTIGYKRILVFPTLKTTKVRVTILESNACPVLAECALYKATELLSNPEIARNKQGLVTITSEVADPVIRYTTDGSEPTLASTRYTAPFNYAKGGTIKAKAFIKNGAESSEVVPASFDLAPEKWSVVASDDRLRNAASRAIDSNPRTIWQTGRQEGSAKYPHELVVNLGETLNLKGFTYTPRQDGQNGGTIYQYSFYVSENGTDWKPVLEKQAFANIRNNPVKQEVPFASPQKAKFIKLMALSSVNENENWASAAELGVLVN</sequence>
<evidence type="ECO:0000259" key="6">
    <source>
        <dbReference type="PROSITE" id="PS50022"/>
    </source>
</evidence>
<comment type="caution">
    <text evidence="7">The sequence shown here is derived from an EMBL/GenBank/DDBJ whole genome shotgun (WGS) entry which is preliminary data.</text>
</comment>
<name>A0A327WUS3_LARAB</name>
<dbReference type="SUPFAM" id="SSF51445">
    <property type="entry name" value="(Trans)glycosidases"/>
    <property type="match status" value="1"/>
</dbReference>
<dbReference type="PANTHER" id="PTHR10030">
    <property type="entry name" value="ALPHA-L-FUCOSIDASE"/>
    <property type="match status" value="1"/>
</dbReference>
<dbReference type="OrthoDB" id="1095333at2"/>
<evidence type="ECO:0000256" key="5">
    <source>
        <dbReference type="ARBA" id="ARBA00023295"/>
    </source>
</evidence>